<feature type="domain" description="RNA polymerase sigma-70 region 2" evidence="6">
    <location>
        <begin position="26"/>
        <end position="91"/>
    </location>
</feature>
<dbReference type="GO" id="GO:0003677">
    <property type="term" value="F:DNA binding"/>
    <property type="evidence" value="ECO:0007669"/>
    <property type="project" value="UniProtKB-KW"/>
</dbReference>
<dbReference type="Gene3D" id="1.10.1740.10">
    <property type="match status" value="1"/>
</dbReference>
<dbReference type="GO" id="GO:0006352">
    <property type="term" value="P:DNA-templated transcription initiation"/>
    <property type="evidence" value="ECO:0007669"/>
    <property type="project" value="InterPro"/>
</dbReference>
<evidence type="ECO:0000256" key="1">
    <source>
        <dbReference type="ARBA" id="ARBA00010641"/>
    </source>
</evidence>
<dbReference type="AlphaFoldDB" id="A0A7I7KZF6"/>
<reference evidence="8 9" key="1">
    <citation type="journal article" date="2019" name="Emerg. Microbes Infect.">
        <title>Comprehensive subspecies identification of 175 nontuberculous mycobacteria species based on 7547 genomic profiles.</title>
        <authorList>
            <person name="Matsumoto Y."/>
            <person name="Kinjo T."/>
            <person name="Motooka D."/>
            <person name="Nabeya D."/>
            <person name="Jung N."/>
            <person name="Uechi K."/>
            <person name="Horii T."/>
            <person name="Iida T."/>
            <person name="Fujita J."/>
            <person name="Nakamura S."/>
        </authorList>
    </citation>
    <scope>NUCLEOTIDE SEQUENCE [LARGE SCALE GENOMIC DNA]</scope>
    <source>
        <strain evidence="8 9">JCM 12404</strain>
    </source>
</reference>
<keyword evidence="9" id="KW-1185">Reference proteome</keyword>
<dbReference type="Pfam" id="PF04542">
    <property type="entry name" value="Sigma70_r2"/>
    <property type="match status" value="1"/>
</dbReference>
<name>A0A7I7KZF6_9MYCO</name>
<dbReference type="NCBIfam" id="NF007225">
    <property type="entry name" value="PRK09643.1"/>
    <property type="match status" value="1"/>
</dbReference>
<dbReference type="Proteomes" id="UP000465866">
    <property type="component" value="Chromosome"/>
</dbReference>
<dbReference type="EMBL" id="AP022569">
    <property type="protein sequence ID" value="BBX47146.1"/>
    <property type="molecule type" value="Genomic_DNA"/>
</dbReference>
<dbReference type="InterPro" id="IPR039425">
    <property type="entry name" value="RNA_pol_sigma-70-like"/>
</dbReference>
<dbReference type="InterPro" id="IPR014284">
    <property type="entry name" value="RNA_pol_sigma-70_dom"/>
</dbReference>
<evidence type="ECO:0000256" key="5">
    <source>
        <dbReference type="ARBA" id="ARBA00023163"/>
    </source>
</evidence>
<keyword evidence="3" id="KW-0731">Sigma factor</keyword>
<keyword evidence="5" id="KW-0804">Transcription</keyword>
<dbReference type="Pfam" id="PF08281">
    <property type="entry name" value="Sigma70_r4_2"/>
    <property type="match status" value="1"/>
</dbReference>
<evidence type="ECO:0000256" key="4">
    <source>
        <dbReference type="ARBA" id="ARBA00023125"/>
    </source>
</evidence>
<dbReference type="InterPro" id="IPR036388">
    <property type="entry name" value="WH-like_DNA-bd_sf"/>
</dbReference>
<dbReference type="NCBIfam" id="TIGR02937">
    <property type="entry name" value="sigma70-ECF"/>
    <property type="match status" value="1"/>
</dbReference>
<dbReference type="PANTHER" id="PTHR43133:SF50">
    <property type="entry name" value="ECF RNA POLYMERASE SIGMA FACTOR SIGM"/>
    <property type="match status" value="1"/>
</dbReference>
<sequence length="183" mass="20151">MAEQRSDAELLAAHVAGDRYAFEQLFYRHHRHLHRLARLTSGSAEDAEDALQEAMVSAHRGAGSFRHDAAVSSWLHRIVVNACLDRLRRNKIHPTVALDDVYPVSDRTAQVETAIAVQRALMHLPVEQRAAVVAVDMHGYSVADTARMLGVAEGTVKSRCARARARLAAILGHLHSDTRRPAG</sequence>
<dbReference type="RefSeq" id="WP_179963293.1">
    <property type="nucleotide sequence ID" value="NZ_AP022569.1"/>
</dbReference>
<keyword evidence="2" id="KW-0805">Transcription regulation</keyword>
<protein>
    <submittedName>
        <fullName evidence="8">ECF RNA polymerase sigma factor SigM</fullName>
    </submittedName>
</protein>
<gene>
    <name evidence="8" type="primary">sigM</name>
    <name evidence="8" type="ORF">MCOO_31610</name>
</gene>
<keyword evidence="4" id="KW-0238">DNA-binding</keyword>
<dbReference type="InterPro" id="IPR007627">
    <property type="entry name" value="RNA_pol_sigma70_r2"/>
</dbReference>
<dbReference type="Gene3D" id="1.10.10.10">
    <property type="entry name" value="Winged helix-like DNA-binding domain superfamily/Winged helix DNA-binding domain"/>
    <property type="match status" value="1"/>
</dbReference>
<dbReference type="GO" id="GO:0016987">
    <property type="term" value="F:sigma factor activity"/>
    <property type="evidence" value="ECO:0007669"/>
    <property type="project" value="UniProtKB-KW"/>
</dbReference>
<evidence type="ECO:0000256" key="3">
    <source>
        <dbReference type="ARBA" id="ARBA00023082"/>
    </source>
</evidence>
<dbReference type="PANTHER" id="PTHR43133">
    <property type="entry name" value="RNA POLYMERASE ECF-TYPE SIGMA FACTO"/>
    <property type="match status" value="1"/>
</dbReference>
<feature type="domain" description="RNA polymerase sigma factor 70 region 4 type 2" evidence="7">
    <location>
        <begin position="116"/>
        <end position="167"/>
    </location>
</feature>
<evidence type="ECO:0000259" key="6">
    <source>
        <dbReference type="Pfam" id="PF04542"/>
    </source>
</evidence>
<dbReference type="InterPro" id="IPR013324">
    <property type="entry name" value="RNA_pol_sigma_r3/r4-like"/>
</dbReference>
<evidence type="ECO:0000256" key="2">
    <source>
        <dbReference type="ARBA" id="ARBA00023015"/>
    </source>
</evidence>
<proteinExistence type="inferred from homology"/>
<evidence type="ECO:0000259" key="7">
    <source>
        <dbReference type="Pfam" id="PF08281"/>
    </source>
</evidence>
<comment type="similarity">
    <text evidence="1">Belongs to the sigma-70 factor family. ECF subfamily.</text>
</comment>
<dbReference type="KEGG" id="mcoo:MCOO_31610"/>
<evidence type="ECO:0000313" key="9">
    <source>
        <dbReference type="Proteomes" id="UP000465866"/>
    </source>
</evidence>
<evidence type="ECO:0000313" key="8">
    <source>
        <dbReference type="EMBL" id="BBX47146.1"/>
    </source>
</evidence>
<dbReference type="SUPFAM" id="SSF88659">
    <property type="entry name" value="Sigma3 and sigma4 domains of RNA polymerase sigma factors"/>
    <property type="match status" value="1"/>
</dbReference>
<dbReference type="InterPro" id="IPR013325">
    <property type="entry name" value="RNA_pol_sigma_r2"/>
</dbReference>
<organism evidence="8 9">
    <name type="scientific">Mycobacterium cookii</name>
    <dbReference type="NCBI Taxonomy" id="1775"/>
    <lineage>
        <taxon>Bacteria</taxon>
        <taxon>Bacillati</taxon>
        <taxon>Actinomycetota</taxon>
        <taxon>Actinomycetes</taxon>
        <taxon>Mycobacteriales</taxon>
        <taxon>Mycobacteriaceae</taxon>
        <taxon>Mycobacterium</taxon>
    </lineage>
</organism>
<dbReference type="SUPFAM" id="SSF88946">
    <property type="entry name" value="Sigma2 domain of RNA polymerase sigma factors"/>
    <property type="match status" value="1"/>
</dbReference>
<accession>A0A7I7KZF6</accession>
<dbReference type="InterPro" id="IPR013249">
    <property type="entry name" value="RNA_pol_sigma70_r4_t2"/>
</dbReference>